<feature type="binding site" evidence="4">
    <location>
        <begin position="6"/>
        <end position="10"/>
    </location>
    <ligand>
        <name>ATP</name>
        <dbReference type="ChEBI" id="CHEBI:30616"/>
    </ligand>
</feature>
<dbReference type="AlphaFoldDB" id="A0A177ITR7"/>
<dbReference type="GO" id="GO:0009396">
    <property type="term" value="P:folic acid-containing compound biosynthetic process"/>
    <property type="evidence" value="ECO:0007669"/>
    <property type="project" value="TreeGrafter"/>
</dbReference>
<dbReference type="InterPro" id="IPR024185">
    <property type="entry name" value="FTHF_cligase-like_sf"/>
</dbReference>
<dbReference type="GO" id="GO:0046872">
    <property type="term" value="F:metal ion binding"/>
    <property type="evidence" value="ECO:0007669"/>
    <property type="project" value="UniProtKB-KW"/>
</dbReference>
<keyword evidence="3 4" id="KW-0067">ATP-binding</keyword>
<evidence type="ECO:0000313" key="7">
    <source>
        <dbReference type="Proteomes" id="UP000076947"/>
    </source>
</evidence>
<evidence type="ECO:0000256" key="1">
    <source>
        <dbReference type="ARBA" id="ARBA00010638"/>
    </source>
</evidence>
<comment type="cofactor">
    <cofactor evidence="5">
        <name>Mg(2+)</name>
        <dbReference type="ChEBI" id="CHEBI:18420"/>
    </cofactor>
</comment>
<comment type="catalytic activity">
    <reaction evidence="5">
        <text>(6S)-5-formyl-5,6,7,8-tetrahydrofolate + ATP = (6R)-5,10-methenyltetrahydrofolate + ADP + phosphate</text>
        <dbReference type="Rhea" id="RHEA:10488"/>
        <dbReference type="ChEBI" id="CHEBI:30616"/>
        <dbReference type="ChEBI" id="CHEBI:43474"/>
        <dbReference type="ChEBI" id="CHEBI:57455"/>
        <dbReference type="ChEBI" id="CHEBI:57457"/>
        <dbReference type="ChEBI" id="CHEBI:456216"/>
        <dbReference type="EC" id="6.3.3.2"/>
    </reaction>
</comment>
<evidence type="ECO:0000256" key="2">
    <source>
        <dbReference type="ARBA" id="ARBA00022741"/>
    </source>
</evidence>
<dbReference type="InterPro" id="IPR037171">
    <property type="entry name" value="NagB/RpiA_transferase-like"/>
</dbReference>
<keyword evidence="7" id="KW-1185">Reference proteome</keyword>
<dbReference type="OrthoDB" id="3242798at2"/>
<dbReference type="STRING" id="1705.CA21670_08625"/>
<sequence>MVALTKQDIRRAHTRARKELDPLHKAQKDAAITRAVVKRAQGLKVSAYFPLASEPGGAGFIDKLYDATAELWLPLSGKDGVLSWSLYQGPESLKPGALGIAEPTGKIYDSSVLASLDVLFIPALAIDHNGMRLGKGAGYYDRALASLNPRPQTIAIVYAEEVLDAVPHDDHDQAVDLVITD</sequence>
<dbReference type="NCBIfam" id="TIGR02727">
    <property type="entry name" value="MTHFS_bact"/>
    <property type="match status" value="1"/>
</dbReference>
<feature type="binding site" evidence="4">
    <location>
        <position position="54"/>
    </location>
    <ligand>
        <name>substrate</name>
    </ligand>
</feature>
<evidence type="ECO:0000313" key="6">
    <source>
        <dbReference type="EMBL" id="OAH31671.1"/>
    </source>
</evidence>
<keyword evidence="2 4" id="KW-0547">Nucleotide-binding</keyword>
<proteinExistence type="inferred from homology"/>
<evidence type="ECO:0000256" key="4">
    <source>
        <dbReference type="PIRSR" id="PIRSR006806-1"/>
    </source>
</evidence>
<evidence type="ECO:0000256" key="3">
    <source>
        <dbReference type="ARBA" id="ARBA00022840"/>
    </source>
</evidence>
<protein>
    <recommendedName>
        <fullName evidence="5">5-formyltetrahydrofolate cyclo-ligase</fullName>
        <ecNumber evidence="5">6.3.3.2</ecNumber>
    </recommendedName>
</protein>
<keyword evidence="5" id="KW-0479">Metal-binding</keyword>
<dbReference type="GO" id="GO:0005524">
    <property type="term" value="F:ATP binding"/>
    <property type="evidence" value="ECO:0007669"/>
    <property type="project" value="UniProtKB-KW"/>
</dbReference>
<keyword evidence="6" id="KW-0436">Ligase</keyword>
<dbReference type="InterPro" id="IPR002698">
    <property type="entry name" value="FTHF_cligase"/>
</dbReference>
<name>A0A177ITR7_9CORY</name>
<gene>
    <name evidence="6" type="ORF">AYJ05_08250</name>
</gene>
<reference evidence="7" key="1">
    <citation type="submission" date="2016-02" db="EMBL/GenBank/DDBJ databases">
        <authorList>
            <person name="Kaur G."/>
            <person name="Nair G.R."/>
            <person name="Mayilraj S."/>
        </authorList>
    </citation>
    <scope>NUCLEOTIDE SEQUENCE [LARGE SCALE GENOMIC DNA]</scope>
    <source>
        <strain evidence="7">GA-15</strain>
    </source>
</reference>
<comment type="similarity">
    <text evidence="1 5">Belongs to the 5-formyltetrahydrofolate cyclo-ligase family.</text>
</comment>
<accession>A0A177ITR7</accession>
<dbReference type="EC" id="6.3.3.2" evidence="5"/>
<dbReference type="GO" id="GO:0035999">
    <property type="term" value="P:tetrahydrofolate interconversion"/>
    <property type="evidence" value="ECO:0007669"/>
    <property type="project" value="TreeGrafter"/>
</dbReference>
<organism evidence="6 7">
    <name type="scientific">Corynebacterium stationis</name>
    <dbReference type="NCBI Taxonomy" id="1705"/>
    <lineage>
        <taxon>Bacteria</taxon>
        <taxon>Bacillati</taxon>
        <taxon>Actinomycetota</taxon>
        <taxon>Actinomycetes</taxon>
        <taxon>Mycobacteriales</taxon>
        <taxon>Corynebacteriaceae</taxon>
        <taxon>Corynebacterium</taxon>
    </lineage>
</organism>
<dbReference type="EMBL" id="LSTQ01000004">
    <property type="protein sequence ID" value="OAH31671.1"/>
    <property type="molecule type" value="Genomic_DNA"/>
</dbReference>
<dbReference type="PANTHER" id="PTHR23407">
    <property type="entry name" value="ATPASE INHIBITOR/5-FORMYLTETRAHYDROFOLATE CYCLO-LIGASE"/>
    <property type="match status" value="1"/>
</dbReference>
<dbReference type="Proteomes" id="UP000076947">
    <property type="component" value="Unassembled WGS sequence"/>
</dbReference>
<dbReference type="GO" id="GO:0030272">
    <property type="term" value="F:5-formyltetrahydrofolate cyclo-ligase activity"/>
    <property type="evidence" value="ECO:0007669"/>
    <property type="project" value="UniProtKB-EC"/>
</dbReference>
<dbReference type="Gene3D" id="3.40.50.10420">
    <property type="entry name" value="NagB/RpiA/CoA transferase-like"/>
    <property type="match status" value="1"/>
</dbReference>
<evidence type="ECO:0000256" key="5">
    <source>
        <dbReference type="RuleBase" id="RU361279"/>
    </source>
</evidence>
<dbReference type="PANTHER" id="PTHR23407:SF1">
    <property type="entry name" value="5-FORMYLTETRAHYDROFOLATE CYCLO-LIGASE"/>
    <property type="match status" value="1"/>
</dbReference>
<keyword evidence="5" id="KW-0460">Magnesium</keyword>
<dbReference type="RefSeq" id="WP_066837978.1">
    <property type="nucleotide sequence ID" value="NZ_LSTQ01000004.1"/>
</dbReference>
<dbReference type="PIRSF" id="PIRSF006806">
    <property type="entry name" value="FTHF_cligase"/>
    <property type="match status" value="1"/>
</dbReference>
<dbReference type="SUPFAM" id="SSF100950">
    <property type="entry name" value="NagB/RpiA/CoA transferase-like"/>
    <property type="match status" value="1"/>
</dbReference>
<dbReference type="Pfam" id="PF01812">
    <property type="entry name" value="5-FTHF_cyc-lig"/>
    <property type="match status" value="1"/>
</dbReference>
<comment type="caution">
    <text evidence="6">The sequence shown here is derived from an EMBL/GenBank/DDBJ whole genome shotgun (WGS) entry which is preliminary data.</text>
</comment>
<feature type="binding site" evidence="4">
    <location>
        <begin position="132"/>
        <end position="140"/>
    </location>
    <ligand>
        <name>ATP</name>
        <dbReference type="ChEBI" id="CHEBI:30616"/>
    </ligand>
</feature>